<accession>M5IQW0</accession>
<proteinExistence type="predicted"/>
<dbReference type="PATRIC" id="fig|1244083.3.peg.1340"/>
<sequence>MLGSAKKRPEAIFVADALLRDLRQRDRKYARSPNGNLSLLISNQVIFVVYFCQEASKHESELTATARKIR</sequence>
<organism evidence="1 2">
    <name type="scientific">Campylobacter showae CSUNSWCD</name>
    <dbReference type="NCBI Taxonomy" id="1244083"/>
    <lineage>
        <taxon>Bacteria</taxon>
        <taxon>Pseudomonadati</taxon>
        <taxon>Campylobacterota</taxon>
        <taxon>Epsilonproteobacteria</taxon>
        <taxon>Campylobacterales</taxon>
        <taxon>Campylobacteraceae</taxon>
        <taxon>Campylobacter</taxon>
    </lineage>
</organism>
<reference evidence="1 2" key="1">
    <citation type="journal article" date="2013" name="Genome Announc.">
        <title>Genome Sequence of Campylobacter showae UNSWCD, Isolated from a Patient with Crohn's Disease.</title>
        <authorList>
            <person name="Tay A.P."/>
            <person name="Kaakoush N.O."/>
            <person name="Deshpande N.P."/>
            <person name="Chen Z."/>
            <person name="Mitchell H."/>
            <person name="Wilkins M.R."/>
        </authorList>
    </citation>
    <scope>NUCLEOTIDE SEQUENCE [LARGE SCALE GENOMIC DNA]</scope>
    <source>
        <strain evidence="1 2">CSUNSWCD</strain>
    </source>
</reference>
<gene>
    <name evidence="1" type="ORF">CSUNSWCD_2097</name>
</gene>
<evidence type="ECO:0000313" key="2">
    <source>
        <dbReference type="Proteomes" id="UP000011939"/>
    </source>
</evidence>
<protein>
    <submittedName>
        <fullName evidence="1">Uncharacterized protein</fullName>
    </submittedName>
</protein>
<comment type="caution">
    <text evidence="1">The sequence shown here is derived from an EMBL/GenBank/DDBJ whole genome shotgun (WGS) entry which is preliminary data.</text>
</comment>
<dbReference type="STRING" id="1244083.CSUNSWCD_2097"/>
<name>M5IQW0_9BACT</name>
<dbReference type="Proteomes" id="UP000011939">
    <property type="component" value="Unassembled WGS sequence"/>
</dbReference>
<dbReference type="EMBL" id="AMZQ01000007">
    <property type="protein sequence ID" value="EKU11471.1"/>
    <property type="molecule type" value="Genomic_DNA"/>
</dbReference>
<dbReference type="AlphaFoldDB" id="M5IQW0"/>
<evidence type="ECO:0000313" key="1">
    <source>
        <dbReference type="EMBL" id="EKU11471.1"/>
    </source>
</evidence>